<sequence length="115" mass="12959">MAYTSYKSLGFLDESVGFLILVFLLYSTTRLIIKLPLSIVYSIAIQITLSIVAFCLINFHKFIIHINHLIHPRYGANRGHNHIAFKKGLQPSNGSKQYLIDTDLLKSNPNGKIVS</sequence>
<evidence type="ECO:0000313" key="3">
    <source>
        <dbReference type="Proteomes" id="UP000031512"/>
    </source>
</evidence>
<dbReference type="KEGG" id="beq:BEWA_019660"/>
<organism evidence="2 3">
    <name type="scientific">Theileria equi strain WA</name>
    <dbReference type="NCBI Taxonomy" id="1537102"/>
    <lineage>
        <taxon>Eukaryota</taxon>
        <taxon>Sar</taxon>
        <taxon>Alveolata</taxon>
        <taxon>Apicomplexa</taxon>
        <taxon>Aconoidasida</taxon>
        <taxon>Piroplasmida</taxon>
        <taxon>Theileriidae</taxon>
        <taxon>Theileria</taxon>
    </lineage>
</organism>
<keyword evidence="1" id="KW-0812">Transmembrane</keyword>
<dbReference type="GeneID" id="15803749"/>
<keyword evidence="1" id="KW-1133">Transmembrane helix</keyword>
<name>L0AU87_THEEQ</name>
<accession>L0AU87</accession>
<reference evidence="2 3" key="1">
    <citation type="journal article" date="2012" name="BMC Genomics">
        <title>Comparative genomic analysis and phylogenetic position of Theileria equi.</title>
        <authorList>
            <person name="Kappmeyer L.S."/>
            <person name="Thiagarajan M."/>
            <person name="Herndon D.R."/>
            <person name="Ramsay J.D."/>
            <person name="Caler E."/>
            <person name="Djikeng A."/>
            <person name="Gillespie J.J."/>
            <person name="Lau A.O."/>
            <person name="Roalson E.H."/>
            <person name="Silva J.C."/>
            <person name="Silva M.G."/>
            <person name="Suarez C.E."/>
            <person name="Ueti M.W."/>
            <person name="Nene V.M."/>
            <person name="Mealey R.H."/>
            <person name="Knowles D.P."/>
            <person name="Brayton K.A."/>
        </authorList>
    </citation>
    <scope>NUCLEOTIDE SEQUENCE [LARGE SCALE GENOMIC DNA]</scope>
    <source>
        <strain evidence="2 3">WA</strain>
    </source>
</reference>
<keyword evidence="1" id="KW-0472">Membrane</keyword>
<proteinExistence type="predicted"/>
<feature type="transmembrane region" description="Helical" evidence="1">
    <location>
        <begin position="39"/>
        <end position="59"/>
    </location>
</feature>
<dbReference type="VEuPathDB" id="PiroplasmaDB:BEWA_019660"/>
<dbReference type="Proteomes" id="UP000031512">
    <property type="component" value="Chromosome 1"/>
</dbReference>
<dbReference type="RefSeq" id="XP_004828786.1">
    <property type="nucleotide sequence ID" value="XM_004828729.1"/>
</dbReference>
<evidence type="ECO:0000313" key="2">
    <source>
        <dbReference type="EMBL" id="AFZ79120.1"/>
    </source>
</evidence>
<evidence type="ECO:0000256" key="1">
    <source>
        <dbReference type="SAM" id="Phobius"/>
    </source>
</evidence>
<keyword evidence="3" id="KW-1185">Reference proteome</keyword>
<protein>
    <submittedName>
        <fullName evidence="2">Uncharacterized protein</fullName>
    </submittedName>
</protein>
<dbReference type="EMBL" id="CP001669">
    <property type="protein sequence ID" value="AFZ79120.1"/>
    <property type="molecule type" value="Genomic_DNA"/>
</dbReference>
<dbReference type="AlphaFoldDB" id="L0AU87"/>
<gene>
    <name evidence="2" type="ORF">BEWA_019660</name>
</gene>
<feature type="transmembrane region" description="Helical" evidence="1">
    <location>
        <begin position="12"/>
        <end position="33"/>
    </location>
</feature>